<protein>
    <submittedName>
        <fullName evidence="2">Uncharacterized protein</fullName>
    </submittedName>
</protein>
<reference evidence="2 3" key="1">
    <citation type="submission" date="2019-04" db="EMBL/GenBank/DDBJ databases">
        <title>Complete genome sequence of Agrobacterium tumefaciens CFBP6624.</title>
        <authorList>
            <person name="Haryono M."/>
            <person name="Lin Y.-C."/>
            <person name="Lai E.-M."/>
            <person name="Kuo C.-H."/>
        </authorList>
    </citation>
    <scope>NUCLEOTIDE SEQUENCE [LARGE SCALE GENOMIC DNA]</scope>
    <source>
        <strain evidence="2 3">CFBP6624</strain>
    </source>
</reference>
<dbReference type="RefSeq" id="WP_137086720.1">
    <property type="nucleotide sequence ID" value="NZ_CP039908.1"/>
</dbReference>
<organism evidence="2 3">
    <name type="scientific">Agrobacterium tumefaciens</name>
    <dbReference type="NCBI Taxonomy" id="358"/>
    <lineage>
        <taxon>Bacteria</taxon>
        <taxon>Pseudomonadati</taxon>
        <taxon>Pseudomonadota</taxon>
        <taxon>Alphaproteobacteria</taxon>
        <taxon>Hyphomicrobiales</taxon>
        <taxon>Rhizobiaceae</taxon>
        <taxon>Rhizobium/Agrobacterium group</taxon>
        <taxon>Agrobacterium</taxon>
        <taxon>Agrobacterium tumefaciens complex</taxon>
    </lineage>
</organism>
<dbReference type="AlphaFoldDB" id="A0AAE6ELD8"/>
<sequence>MKIRMLLGLAGADFSLSPGDIPLDGQFTDEEAGRLVDSGLAEQVKDEEGNEVALRLSLDNENLLKELDELKTLAVRLEESEKQIVVFSQEKEALQLRAETAENSLAAAIDDGKTLTRNIAELEKMLSDGAVQLKEREERLVVLDQEKKTLQHRAEEAEKLLEKALSASAAEQAKKSKSGAG</sequence>
<gene>
    <name evidence="2" type="ORF">CFBP6624_17660</name>
</gene>
<feature type="coiled-coil region" evidence="1">
    <location>
        <begin position="53"/>
        <end position="174"/>
    </location>
</feature>
<evidence type="ECO:0000313" key="3">
    <source>
        <dbReference type="Proteomes" id="UP000298646"/>
    </source>
</evidence>
<evidence type="ECO:0000256" key="1">
    <source>
        <dbReference type="SAM" id="Coils"/>
    </source>
</evidence>
<dbReference type="SUPFAM" id="SSF90257">
    <property type="entry name" value="Myosin rod fragments"/>
    <property type="match status" value="1"/>
</dbReference>
<dbReference type="EMBL" id="CP039908">
    <property type="protein sequence ID" value="QCM02043.1"/>
    <property type="molecule type" value="Genomic_DNA"/>
</dbReference>
<evidence type="ECO:0000313" key="2">
    <source>
        <dbReference type="EMBL" id="QCM02043.1"/>
    </source>
</evidence>
<name>A0AAE6ELD8_AGRTU</name>
<accession>A0AAE6ELD8</accession>
<dbReference type="Proteomes" id="UP000298646">
    <property type="component" value="Chromosome linear"/>
</dbReference>
<proteinExistence type="predicted"/>
<keyword evidence="1" id="KW-0175">Coiled coil</keyword>